<feature type="region of interest" description="Disordered" evidence="1">
    <location>
        <begin position="468"/>
        <end position="644"/>
    </location>
</feature>
<organism evidence="3 4">
    <name type="scientific">Ephemerocybe angulata</name>
    <dbReference type="NCBI Taxonomy" id="980116"/>
    <lineage>
        <taxon>Eukaryota</taxon>
        <taxon>Fungi</taxon>
        <taxon>Dikarya</taxon>
        <taxon>Basidiomycota</taxon>
        <taxon>Agaricomycotina</taxon>
        <taxon>Agaricomycetes</taxon>
        <taxon>Agaricomycetidae</taxon>
        <taxon>Agaricales</taxon>
        <taxon>Agaricineae</taxon>
        <taxon>Psathyrellaceae</taxon>
        <taxon>Ephemerocybe</taxon>
    </lineage>
</organism>
<protein>
    <submittedName>
        <fullName evidence="3">Uncharacterized protein</fullName>
    </submittedName>
</protein>
<accession>A0A8H6M9H7</accession>
<feature type="transmembrane region" description="Helical" evidence="2">
    <location>
        <begin position="398"/>
        <end position="420"/>
    </location>
</feature>
<feature type="region of interest" description="Disordered" evidence="1">
    <location>
        <begin position="1"/>
        <end position="24"/>
    </location>
</feature>
<dbReference type="Gene3D" id="1.20.58.340">
    <property type="entry name" value="Magnesium transport protein CorA, transmembrane region"/>
    <property type="match status" value="1"/>
</dbReference>
<dbReference type="Proteomes" id="UP000521943">
    <property type="component" value="Unassembled WGS sequence"/>
</dbReference>
<sequence>MPSQPSTRNHSHPNSSPAPEFGHPELETVDHATLSAYLSEHPSVQTSIDLAEIRNGPNNSLIGVHLPNLSHEGLTSHLKNNGESRLRILFLNEVALDTTLHKPPSSFKDIQVSLHPETVDYLVTALGVCPMFLSSLVSTHWLLNTGNGLFKKYVHETSGVGNDKLACIDGLFRYSRETEGQPAHVWFSHDLERGTSTYVLHNCSASIKLAVSKWVTEGAGQVLLMRPLALETLIMDEVAWSWSQGVVNASKKLLRYEHLKSEHHSAIKLNDAVYDLHNLSQHFHILDEELNGIVEQLDYLAALYPLLSARAQPYSAVAQSSSGRRYKTSTIDSILFLRSRTQIWHRWVRNWRERTNIRINLFFNLTAQRDSGTNSNIAVATADIAEETRKDSSSMITIAALTLIFLPGTFIATLLGMPFFDASSGKMVVSNRLWIFFAVSIPFTLLIWNAWRMWRNWRNRSFRNFQLPGKEPDSEEGQNRAHGRANEKGRMPENDFGMPVGTKEVSSATPTRNENRRYPMPASTQVRPMATKTHEATAAEGPLSAESSHLTPRQRVNSSHSCPTESNANGGDNPSGERRRSDEKMRTTEVSPFSEAFSGTLVSEPGAPHGSGPIQGPAHPPSRSSRTPSAIVPSGTDSGSDALQDRYSTTVGELRGEGAETTGSSHFFTAGREIVFDSRNISVGMFTTNDVHVNFPPHPSWPEAPGRR</sequence>
<evidence type="ECO:0000313" key="3">
    <source>
        <dbReference type="EMBL" id="KAF6757879.1"/>
    </source>
</evidence>
<keyword evidence="2" id="KW-1133">Transmembrane helix</keyword>
<evidence type="ECO:0000256" key="1">
    <source>
        <dbReference type="SAM" id="MobiDB-lite"/>
    </source>
</evidence>
<feature type="compositionally biased region" description="Basic and acidic residues" evidence="1">
    <location>
        <begin position="484"/>
        <end position="493"/>
    </location>
</feature>
<reference evidence="3 4" key="1">
    <citation type="submission" date="2020-07" db="EMBL/GenBank/DDBJ databases">
        <title>Comparative genomics of pyrophilous fungi reveals a link between fire events and developmental genes.</title>
        <authorList>
            <consortium name="DOE Joint Genome Institute"/>
            <person name="Steindorff A.S."/>
            <person name="Carver A."/>
            <person name="Calhoun S."/>
            <person name="Stillman K."/>
            <person name="Liu H."/>
            <person name="Lipzen A."/>
            <person name="Pangilinan J."/>
            <person name="Labutti K."/>
            <person name="Bruns T.D."/>
            <person name="Grigoriev I.V."/>
        </authorList>
    </citation>
    <scope>NUCLEOTIDE SEQUENCE [LARGE SCALE GENOMIC DNA]</scope>
    <source>
        <strain evidence="3 4">CBS 144469</strain>
    </source>
</reference>
<feature type="compositionally biased region" description="Polar residues" evidence="1">
    <location>
        <begin position="545"/>
        <end position="572"/>
    </location>
</feature>
<feature type="compositionally biased region" description="Basic and acidic residues" evidence="1">
    <location>
        <begin position="575"/>
        <end position="587"/>
    </location>
</feature>
<name>A0A8H6M9H7_9AGAR</name>
<gene>
    <name evidence="3" type="ORF">DFP72DRAFT_889255</name>
</gene>
<feature type="transmembrane region" description="Helical" evidence="2">
    <location>
        <begin position="432"/>
        <end position="451"/>
    </location>
</feature>
<feature type="compositionally biased region" description="Polar residues" evidence="1">
    <location>
        <begin position="635"/>
        <end position="644"/>
    </location>
</feature>
<keyword evidence="2" id="KW-0472">Membrane</keyword>
<dbReference type="AlphaFoldDB" id="A0A8H6M9H7"/>
<proteinExistence type="predicted"/>
<evidence type="ECO:0000256" key="2">
    <source>
        <dbReference type="SAM" id="Phobius"/>
    </source>
</evidence>
<feature type="compositionally biased region" description="Polar residues" evidence="1">
    <location>
        <begin position="1"/>
        <end position="17"/>
    </location>
</feature>
<dbReference type="EMBL" id="JACGCI010000020">
    <property type="protein sequence ID" value="KAF6757879.1"/>
    <property type="molecule type" value="Genomic_DNA"/>
</dbReference>
<keyword evidence="4" id="KW-1185">Reference proteome</keyword>
<dbReference type="OrthoDB" id="5392974at2759"/>
<comment type="caution">
    <text evidence="3">The sequence shown here is derived from an EMBL/GenBank/DDBJ whole genome shotgun (WGS) entry which is preliminary data.</text>
</comment>
<keyword evidence="2" id="KW-0812">Transmembrane</keyword>
<evidence type="ECO:0000313" key="4">
    <source>
        <dbReference type="Proteomes" id="UP000521943"/>
    </source>
</evidence>